<sequence length="126" mass="13334">MTQTDLARYPYPTAITAYGGGGFRFAEMSHRGSLLCLPSGIYAWGVDDPVSVSVETLQPVLDEAERIEILLLGTGPTQVFATPELRARFAESGMSLEPMATGAAARTYNVLLAEGRAVAAAMIAVP</sequence>
<dbReference type="RefSeq" id="WP_046479114.1">
    <property type="nucleotide sequence ID" value="NZ_LN829118.1"/>
</dbReference>
<dbReference type="Proteomes" id="UP000033187">
    <property type="component" value="Chromosome 1"/>
</dbReference>
<proteinExistence type="predicted"/>
<dbReference type="SUPFAM" id="SSF64076">
    <property type="entry name" value="MTH938-like"/>
    <property type="match status" value="1"/>
</dbReference>
<dbReference type="EMBL" id="LN829119">
    <property type="protein sequence ID" value="CPR20462.1"/>
    <property type="molecule type" value="Genomic_DNA"/>
</dbReference>
<dbReference type="Gene3D" id="3.40.1230.10">
    <property type="entry name" value="MTH938-like"/>
    <property type="match status" value="1"/>
</dbReference>
<name>A0A0D6JGY4_9HYPH</name>
<evidence type="ECO:0008006" key="3">
    <source>
        <dbReference type="Google" id="ProtNLM"/>
    </source>
</evidence>
<dbReference type="KEGG" id="fil:BN1229_v1_3302"/>
<organism evidence="1 2">
    <name type="scientific">Candidatus Filomicrobium marinum</name>
    <dbReference type="NCBI Taxonomy" id="1608628"/>
    <lineage>
        <taxon>Bacteria</taxon>
        <taxon>Pseudomonadati</taxon>
        <taxon>Pseudomonadota</taxon>
        <taxon>Alphaproteobacteria</taxon>
        <taxon>Hyphomicrobiales</taxon>
        <taxon>Hyphomicrobiaceae</taxon>
        <taxon>Filomicrobium</taxon>
    </lineage>
</organism>
<dbReference type="InterPro" id="IPR007523">
    <property type="entry name" value="NDUFAF3/AAMDC"/>
</dbReference>
<dbReference type="AlphaFoldDB" id="A0A0D6JGY4"/>
<dbReference type="PANTHER" id="PTHR21192:SF2">
    <property type="entry name" value="NADH DEHYDROGENASE [UBIQUINONE] 1 ALPHA SUBCOMPLEX ASSEMBLY FACTOR 3"/>
    <property type="match status" value="1"/>
</dbReference>
<protein>
    <recommendedName>
        <fullName evidence="3">Mth938-like domain-containing protein</fullName>
    </recommendedName>
</protein>
<dbReference type="CDD" id="cd00248">
    <property type="entry name" value="Mth938-like"/>
    <property type="match status" value="1"/>
</dbReference>
<evidence type="ECO:0000313" key="2">
    <source>
        <dbReference type="Proteomes" id="UP000033187"/>
    </source>
</evidence>
<dbReference type="KEGG" id="fiy:BN1229_v1_2619"/>
<evidence type="ECO:0000313" key="1">
    <source>
        <dbReference type="EMBL" id="CPR20462.1"/>
    </source>
</evidence>
<keyword evidence="2" id="KW-1185">Reference proteome</keyword>
<dbReference type="OrthoDB" id="7351393at2"/>
<gene>
    <name evidence="1" type="ORF">YBN1229_v1_2619</name>
</gene>
<reference evidence="2" key="1">
    <citation type="submission" date="2015-02" db="EMBL/GenBank/DDBJ databases">
        <authorList>
            <person name="Chooi Y.-H."/>
        </authorList>
    </citation>
    <scope>NUCLEOTIDE SEQUENCE [LARGE SCALE GENOMIC DNA]</scope>
    <source>
        <strain evidence="2">strain Y</strain>
    </source>
</reference>
<dbReference type="InterPro" id="IPR036748">
    <property type="entry name" value="MTH938-like_sf"/>
</dbReference>
<dbReference type="Pfam" id="PF04430">
    <property type="entry name" value="DUF498"/>
    <property type="match status" value="1"/>
</dbReference>
<accession>A0A0D6JGY4</accession>
<dbReference type="PANTHER" id="PTHR21192">
    <property type="entry name" value="NUCLEAR PROTEIN E3-3"/>
    <property type="match status" value="1"/>
</dbReference>